<protein>
    <submittedName>
        <fullName evidence="4">Putative KfrA</fullName>
    </submittedName>
</protein>
<evidence type="ECO:0000259" key="3">
    <source>
        <dbReference type="Pfam" id="PF11740"/>
    </source>
</evidence>
<feature type="region of interest" description="Disordered" evidence="2">
    <location>
        <begin position="278"/>
        <end position="344"/>
    </location>
</feature>
<feature type="compositionally biased region" description="Basic and acidic residues" evidence="2">
    <location>
        <begin position="334"/>
        <end position="344"/>
    </location>
</feature>
<proteinExistence type="predicted"/>
<feature type="compositionally biased region" description="Basic and acidic residues" evidence="2">
    <location>
        <begin position="278"/>
        <end position="302"/>
    </location>
</feature>
<reference evidence="5" key="2">
    <citation type="submission" date="2020-01" db="EMBL/GenBank/DDBJ databases">
        <title>Bacteria Cultured from War Wounds Associated with the Conflict in Eastern Ukraine.</title>
        <authorList>
            <person name="Snesrud E."/>
            <person name="Galac M.R."/>
            <person name="Mc Gann P."/>
            <person name="Valentine K."/>
            <person name="Viacheslav K."/>
        </authorList>
    </citation>
    <scope>NUCLEOTIDE SEQUENCE</scope>
    <source>
        <strain evidence="5">VNMU148</strain>
    </source>
</reference>
<dbReference type="Pfam" id="PF11740">
    <property type="entry name" value="KfrA_N"/>
    <property type="match status" value="1"/>
</dbReference>
<dbReference type="RefSeq" id="WP_010792471.1">
    <property type="nucleotide sequence ID" value="NZ_CAADPS010000963.1"/>
</dbReference>
<dbReference type="InterPro" id="IPR021104">
    <property type="entry name" value="KfrA_DNA-bd_N"/>
</dbReference>
<evidence type="ECO:0000313" key="5">
    <source>
        <dbReference type="EMBL" id="MZZ15827.1"/>
    </source>
</evidence>
<gene>
    <name evidence="5" type="ORF">GUL26_26545</name>
</gene>
<dbReference type="EMBL" id="KY494864">
    <property type="protein sequence ID" value="ARD70152.1"/>
    <property type="molecule type" value="Genomic_DNA"/>
</dbReference>
<accession>A0A1V0M5K4</accession>
<evidence type="ECO:0000313" key="4">
    <source>
        <dbReference type="EMBL" id="ARD70152.1"/>
    </source>
</evidence>
<evidence type="ECO:0000256" key="2">
    <source>
        <dbReference type="SAM" id="MobiDB-lite"/>
    </source>
</evidence>
<evidence type="ECO:0000256" key="1">
    <source>
        <dbReference type="SAM" id="Coils"/>
    </source>
</evidence>
<keyword evidence="4" id="KW-0614">Plasmid</keyword>
<geneLocation type="plasmid" evidence="4">
    <name>pJB37</name>
</geneLocation>
<feature type="coiled-coil region" evidence="1">
    <location>
        <begin position="124"/>
        <end position="158"/>
    </location>
</feature>
<dbReference type="Proteomes" id="UP000644192">
    <property type="component" value="Unassembled WGS sequence"/>
</dbReference>
<sequence length="344" mass="38843">MSRVGITKEEVRQAIAQLRNQGSPVTVRSIQAITGGSYSTVQRFWKDLRDEEIEMLGDGGRIQTELQALVHALHDKMKENSERIVREGEQRCEAQIKEMEEVLDGERVVHQATVDQLAKTEGTLADRERLLGELTERLNSANIELGRLAQELTDTQRNLEVEKRSTSKLTHDLQAERDAHEHYLAALNEQRRQEQATFDNALTSLREDNRTLSADNIQLRGEILSLNKQLSGMTSQLTDLQAQNRKLALEADSAKDKLQVAEQSLMNLRIELATVKTQHSEAERQLESAVKERRETEEKLVEAKASARTQNSEVRRLSAQLEGMKAELSSRVQSAEERGAEGNT</sequence>
<dbReference type="AlphaFoldDB" id="A0A1V0M5K4"/>
<feature type="domain" description="KfrA N-terminal DNA-binding" evidence="3">
    <location>
        <begin position="7"/>
        <end position="104"/>
    </location>
</feature>
<dbReference type="EMBL" id="WXZT01000024">
    <property type="protein sequence ID" value="MZZ15827.1"/>
    <property type="molecule type" value="Genomic_DNA"/>
</dbReference>
<name>A0A1V0M5K4_PSEAI</name>
<reference evidence="4" key="1">
    <citation type="submission" date="2017-01" db="EMBL/GenBank/DDBJ databases">
        <title>Complete nucleotide sequence of an IncP-2 blaVIM-2-harboring megaplasmid from Pseudomonas aeruginosa.</title>
        <authorList>
            <person name="Botelho J."/>
            <person name="Grosso F."/>
            <person name="Mabrouk A."/>
            <person name="Peixe L."/>
        </authorList>
    </citation>
    <scope>NUCLEOTIDE SEQUENCE</scope>
    <source>
        <strain evidence="4">FFUP_PS_37</strain>
        <plasmid evidence="4">pJB37</plasmid>
    </source>
</reference>
<keyword evidence="1" id="KW-0175">Coiled coil</keyword>
<dbReference type="Gene3D" id="1.10.287.1490">
    <property type="match status" value="1"/>
</dbReference>
<organism evidence="4">
    <name type="scientific">Pseudomonas aeruginosa</name>
    <dbReference type="NCBI Taxonomy" id="287"/>
    <lineage>
        <taxon>Bacteria</taxon>
        <taxon>Pseudomonadati</taxon>
        <taxon>Pseudomonadota</taxon>
        <taxon>Gammaproteobacteria</taxon>
        <taxon>Pseudomonadales</taxon>
        <taxon>Pseudomonadaceae</taxon>
        <taxon>Pseudomonas</taxon>
    </lineage>
</organism>